<dbReference type="Proteomes" id="UP001166286">
    <property type="component" value="Unassembled WGS sequence"/>
</dbReference>
<evidence type="ECO:0000313" key="4">
    <source>
        <dbReference type="EMBL" id="KAK0510355.1"/>
    </source>
</evidence>
<proteinExistence type="predicted"/>
<gene>
    <name evidence="4" type="ORF">JMJ35_006787</name>
</gene>
<dbReference type="GO" id="GO:0005525">
    <property type="term" value="F:GTP binding"/>
    <property type="evidence" value="ECO:0007669"/>
    <property type="project" value="InterPro"/>
</dbReference>
<dbReference type="InterPro" id="IPR027417">
    <property type="entry name" value="P-loop_NTPase"/>
</dbReference>
<evidence type="ECO:0000259" key="3">
    <source>
        <dbReference type="Pfam" id="PF01926"/>
    </source>
</evidence>
<organism evidence="4 5">
    <name type="scientific">Cladonia borealis</name>
    <dbReference type="NCBI Taxonomy" id="184061"/>
    <lineage>
        <taxon>Eukaryota</taxon>
        <taxon>Fungi</taxon>
        <taxon>Dikarya</taxon>
        <taxon>Ascomycota</taxon>
        <taxon>Pezizomycotina</taxon>
        <taxon>Lecanoromycetes</taxon>
        <taxon>OSLEUM clade</taxon>
        <taxon>Lecanoromycetidae</taxon>
        <taxon>Lecanorales</taxon>
        <taxon>Lecanorineae</taxon>
        <taxon>Cladoniaceae</taxon>
        <taxon>Cladonia</taxon>
    </lineage>
</organism>
<feature type="coiled-coil region" evidence="1">
    <location>
        <begin position="218"/>
        <end position="303"/>
    </location>
</feature>
<accession>A0AA39QW99</accession>
<feature type="transmembrane region" description="Helical" evidence="2">
    <location>
        <begin position="317"/>
        <end position="341"/>
    </location>
</feature>
<sequence length="354" mass="40161">MSSPYIDEHQTIIAVMGTTGVGKSTFINYATEGGAEIGQNLTSCTADCAAYRIPETDVWLIDTPGFDDTTRSDAKILEEINRCLTEYFMRKARVTGVIYVHAITEPRMRGSAMKNLRMFRQVVGDEHMKHCSLVTTKWSKQNKDLSQTREDELRNGDTFWKPLLKKGATIKQFNDTKKSAMEIIAPFTLCDKFLMKLTKEYNLEGKPLDMTDAGREVSDDIEKAKKAHKEEIALLKEERARALKDKDDEMIKLIDDERRQLQSKVDEMKEGQELLKKTLADEKQELEQRFERDRETRERDKKNLVNKAWRIAARTTVIGVGGAAIVASGGFAAPAAVLLYARLEAALQNEKDNE</sequence>
<evidence type="ECO:0000256" key="1">
    <source>
        <dbReference type="SAM" id="Coils"/>
    </source>
</evidence>
<keyword evidence="2" id="KW-0472">Membrane</keyword>
<evidence type="ECO:0000313" key="5">
    <source>
        <dbReference type="Proteomes" id="UP001166286"/>
    </source>
</evidence>
<protein>
    <recommendedName>
        <fullName evidence="3">G domain-containing protein</fullName>
    </recommendedName>
</protein>
<dbReference type="Pfam" id="PF01926">
    <property type="entry name" value="MMR_HSR1"/>
    <property type="match status" value="1"/>
</dbReference>
<reference evidence="4" key="1">
    <citation type="submission" date="2023-03" db="EMBL/GenBank/DDBJ databases">
        <title>Complete genome of Cladonia borealis.</title>
        <authorList>
            <person name="Park H."/>
        </authorList>
    </citation>
    <scope>NUCLEOTIDE SEQUENCE</scope>
    <source>
        <strain evidence="4">ANT050790</strain>
    </source>
</reference>
<dbReference type="Gene3D" id="3.40.50.300">
    <property type="entry name" value="P-loop containing nucleotide triphosphate hydrolases"/>
    <property type="match status" value="1"/>
</dbReference>
<dbReference type="SUPFAM" id="SSF52540">
    <property type="entry name" value="P-loop containing nucleoside triphosphate hydrolases"/>
    <property type="match status" value="1"/>
</dbReference>
<keyword evidence="1" id="KW-0175">Coiled coil</keyword>
<dbReference type="EMBL" id="JAFEKC020000015">
    <property type="protein sequence ID" value="KAK0510355.1"/>
    <property type="molecule type" value="Genomic_DNA"/>
</dbReference>
<comment type="caution">
    <text evidence="4">The sequence shown here is derived from an EMBL/GenBank/DDBJ whole genome shotgun (WGS) entry which is preliminary data.</text>
</comment>
<keyword evidence="5" id="KW-1185">Reference proteome</keyword>
<keyword evidence="2" id="KW-0812">Transmembrane</keyword>
<dbReference type="InterPro" id="IPR006073">
    <property type="entry name" value="GTP-bd"/>
</dbReference>
<name>A0AA39QW99_9LECA</name>
<feature type="domain" description="G" evidence="3">
    <location>
        <begin position="13"/>
        <end position="77"/>
    </location>
</feature>
<dbReference type="AlphaFoldDB" id="A0AA39QW99"/>
<keyword evidence="2" id="KW-1133">Transmembrane helix</keyword>
<evidence type="ECO:0000256" key="2">
    <source>
        <dbReference type="SAM" id="Phobius"/>
    </source>
</evidence>